<organism evidence="1 2">
    <name type="scientific">Runella slithyformis (strain ATCC 29530 / DSM 19594 / LMG 11500 / NCIMB 11436 / LSU 4)</name>
    <dbReference type="NCBI Taxonomy" id="761193"/>
    <lineage>
        <taxon>Bacteria</taxon>
        <taxon>Pseudomonadati</taxon>
        <taxon>Bacteroidota</taxon>
        <taxon>Cytophagia</taxon>
        <taxon>Cytophagales</taxon>
        <taxon>Spirosomataceae</taxon>
        <taxon>Runella</taxon>
    </lineage>
</organism>
<evidence type="ECO:0000313" key="2">
    <source>
        <dbReference type="Proteomes" id="UP000000493"/>
    </source>
</evidence>
<reference evidence="2" key="1">
    <citation type="submission" date="2011-06" db="EMBL/GenBank/DDBJ databases">
        <title>The complete genome of chromosome of Runella slithyformis DSM 19594.</title>
        <authorList>
            <consortium name="US DOE Joint Genome Institute (JGI-PGF)"/>
            <person name="Lucas S."/>
            <person name="Han J."/>
            <person name="Lapidus A."/>
            <person name="Bruce D."/>
            <person name="Goodwin L."/>
            <person name="Pitluck S."/>
            <person name="Peters L."/>
            <person name="Kyrpides N."/>
            <person name="Mavromatis K."/>
            <person name="Ivanova N."/>
            <person name="Ovchinnikova G."/>
            <person name="Zhang X."/>
            <person name="Misra M."/>
            <person name="Detter J.C."/>
            <person name="Tapia R."/>
            <person name="Han C."/>
            <person name="Land M."/>
            <person name="Hauser L."/>
            <person name="Markowitz V."/>
            <person name="Cheng J.-F."/>
            <person name="Hugenholtz P."/>
            <person name="Woyke T."/>
            <person name="Wu D."/>
            <person name="Tindall B."/>
            <person name="Faehrich R."/>
            <person name="Brambilla E."/>
            <person name="Klenk H.-P."/>
            <person name="Eisen J.A."/>
        </authorList>
    </citation>
    <scope>NUCLEOTIDE SEQUENCE [LARGE SCALE GENOMIC DNA]</scope>
    <source>
        <strain evidence="2">ATCC 29530 / DSM 19594 / LMG 11500 / NCIMB 11436 / LSU 4</strain>
    </source>
</reference>
<dbReference type="Proteomes" id="UP000000493">
    <property type="component" value="Chromosome"/>
</dbReference>
<name>A0A7U3ZKK8_RUNSL</name>
<evidence type="ECO:0000313" key="1">
    <source>
        <dbReference type="EMBL" id="AEI48950.1"/>
    </source>
</evidence>
<reference evidence="1 2" key="2">
    <citation type="journal article" date="2012" name="Stand. Genomic Sci.">
        <title>Complete genome sequence of the aquatic bacterium Runella slithyformis type strain (LSU 4(T)).</title>
        <authorList>
            <person name="Copeland A."/>
            <person name="Zhang X."/>
            <person name="Misra M."/>
            <person name="Lapidus A."/>
            <person name="Nolan M."/>
            <person name="Lucas S."/>
            <person name="Deshpande S."/>
            <person name="Cheng J.F."/>
            <person name="Tapia R."/>
            <person name="Goodwin L.A."/>
            <person name="Pitluck S."/>
            <person name="Liolios K."/>
            <person name="Pagani I."/>
            <person name="Ivanova N."/>
            <person name="Mikhailova N."/>
            <person name="Pati A."/>
            <person name="Chen A."/>
            <person name="Palaniappan K."/>
            <person name="Land M."/>
            <person name="Hauser L."/>
            <person name="Pan C."/>
            <person name="Jeffries C.D."/>
            <person name="Detter J.C."/>
            <person name="Brambilla E.M."/>
            <person name="Rohde M."/>
            <person name="Djao O.D."/>
            <person name="Goker M."/>
            <person name="Sikorski J."/>
            <person name="Tindall B.J."/>
            <person name="Woyke T."/>
            <person name="Bristow J."/>
            <person name="Eisen J.A."/>
            <person name="Markowitz V."/>
            <person name="Hugenholtz P."/>
            <person name="Kyrpides N.C."/>
            <person name="Klenk H.P."/>
            <person name="Mavromatis K."/>
        </authorList>
    </citation>
    <scope>NUCLEOTIDE SEQUENCE [LARGE SCALE GENOMIC DNA]</scope>
    <source>
        <strain evidence="2">ATCC 29530 / DSM 19594 / LMG 11500 / NCIMB 11436 / LSU 4</strain>
    </source>
</reference>
<sequence>MYKKGPPIETDGPFCHGINSLLFDIVRYIGGFPEHINDQ</sequence>
<keyword evidence="2" id="KW-1185">Reference proteome</keyword>
<gene>
    <name evidence="1" type="ordered locus">Runsl_2549</name>
</gene>
<dbReference type="KEGG" id="rsi:Runsl_2549"/>
<proteinExistence type="predicted"/>
<dbReference type="AlphaFoldDB" id="A0A7U3ZKK8"/>
<protein>
    <submittedName>
        <fullName evidence="1">Uncharacterized protein</fullName>
    </submittedName>
</protein>
<dbReference type="EMBL" id="CP002859">
    <property type="protein sequence ID" value="AEI48950.1"/>
    <property type="molecule type" value="Genomic_DNA"/>
</dbReference>
<accession>A0A7U3ZKK8</accession>